<protein>
    <submittedName>
        <fullName evidence="3">Class I SAM-dependent methyltransferase</fullName>
    </submittedName>
</protein>
<dbReference type="CDD" id="cd02440">
    <property type="entry name" value="AdoMet_MTases"/>
    <property type="match status" value="1"/>
</dbReference>
<name>A0ABY3W551_9MICC</name>
<evidence type="ECO:0000313" key="4">
    <source>
        <dbReference type="Proteomes" id="UP000829069"/>
    </source>
</evidence>
<keyword evidence="4" id="KW-1185">Reference proteome</keyword>
<organism evidence="3 4">
    <name type="scientific">Arthrobacter sulfonylureivorans</name>
    <dbReference type="NCBI Taxonomy" id="2486855"/>
    <lineage>
        <taxon>Bacteria</taxon>
        <taxon>Bacillati</taxon>
        <taxon>Actinomycetota</taxon>
        <taxon>Actinomycetes</taxon>
        <taxon>Micrococcales</taxon>
        <taxon>Micrococcaceae</taxon>
        <taxon>Arthrobacter</taxon>
    </lineage>
</organism>
<dbReference type="RefSeq" id="WP_241913606.1">
    <property type="nucleotide sequence ID" value="NZ_CP093326.1"/>
</dbReference>
<reference evidence="3 4" key="1">
    <citation type="submission" date="2022-03" db="EMBL/GenBank/DDBJ databases">
        <title>Isotopic signatures of nitrous oxide derived from detoxification processes.</title>
        <authorList>
            <person name="Behrendt U."/>
            <person name="Buchen C."/>
            <person name="Well R."/>
            <person name="Ulrich A."/>
            <person name="Rohe L."/>
            <person name="Kolb S."/>
            <person name="Schloter M."/>
            <person name="Horn M.A."/>
            <person name="Augustin J."/>
        </authorList>
    </citation>
    <scope>NUCLEOTIDE SEQUENCE [LARGE SCALE GENOMIC DNA]</scope>
    <source>
        <strain evidence="3 4">S4-C24</strain>
    </source>
</reference>
<evidence type="ECO:0000256" key="1">
    <source>
        <dbReference type="ARBA" id="ARBA00022679"/>
    </source>
</evidence>
<dbReference type="GO" id="GO:0008168">
    <property type="term" value="F:methyltransferase activity"/>
    <property type="evidence" value="ECO:0007669"/>
    <property type="project" value="UniProtKB-KW"/>
</dbReference>
<accession>A0ABY3W551</accession>
<proteinExistence type="predicted"/>
<evidence type="ECO:0000313" key="3">
    <source>
        <dbReference type="EMBL" id="UNK45375.1"/>
    </source>
</evidence>
<sequence>MDIEDDVAAHYEHPGLEALILDGLAALGHDPDNIDPDVLAAADQLHIGGTDATQSVAEGAGLRAGMRVLDVGCGIGGPARYLAHHLGVTVQGVDLTPGSVRTAESLTRRSGLEALVQFSVASALELPFDDGSFDAATMLHVGMNIPDKAAAFREIHRVLKPGGIFALYDIMSMSASTPQFPLPWASTPASSFLEDRTGYLAALTAAGFRLEGERNRHGFAVEFLQRTQDKMSASGAPPLGMHLHMGTDARVKIGNLAAGVRQGTLAPVELFSRRG</sequence>
<dbReference type="EMBL" id="CP093326">
    <property type="protein sequence ID" value="UNK45375.1"/>
    <property type="molecule type" value="Genomic_DNA"/>
</dbReference>
<dbReference type="Pfam" id="PF08241">
    <property type="entry name" value="Methyltransf_11"/>
    <property type="match status" value="1"/>
</dbReference>
<dbReference type="InterPro" id="IPR013216">
    <property type="entry name" value="Methyltransf_11"/>
</dbReference>
<gene>
    <name evidence="3" type="ORF">MNQ99_15780</name>
</gene>
<keyword evidence="1" id="KW-0808">Transferase</keyword>
<dbReference type="Gene3D" id="3.40.50.150">
    <property type="entry name" value="Vaccinia Virus protein VP39"/>
    <property type="match status" value="1"/>
</dbReference>
<keyword evidence="3" id="KW-0489">Methyltransferase</keyword>
<evidence type="ECO:0000259" key="2">
    <source>
        <dbReference type="Pfam" id="PF08241"/>
    </source>
</evidence>
<dbReference type="PANTHER" id="PTHR44068:SF11">
    <property type="entry name" value="GERANYL DIPHOSPHATE 2-C-METHYLTRANSFERASE"/>
    <property type="match status" value="1"/>
</dbReference>
<dbReference type="Proteomes" id="UP000829069">
    <property type="component" value="Chromosome"/>
</dbReference>
<dbReference type="PANTHER" id="PTHR44068">
    <property type="entry name" value="ZGC:194242"/>
    <property type="match status" value="1"/>
</dbReference>
<dbReference type="GO" id="GO:0032259">
    <property type="term" value="P:methylation"/>
    <property type="evidence" value="ECO:0007669"/>
    <property type="project" value="UniProtKB-KW"/>
</dbReference>
<dbReference type="InterPro" id="IPR050447">
    <property type="entry name" value="Erg6_SMT_methyltransf"/>
</dbReference>
<dbReference type="InterPro" id="IPR029063">
    <property type="entry name" value="SAM-dependent_MTases_sf"/>
</dbReference>
<dbReference type="SUPFAM" id="SSF53335">
    <property type="entry name" value="S-adenosyl-L-methionine-dependent methyltransferases"/>
    <property type="match status" value="1"/>
</dbReference>
<feature type="domain" description="Methyltransferase type 11" evidence="2">
    <location>
        <begin position="69"/>
        <end position="166"/>
    </location>
</feature>